<name>A0A1G7DS93_9FLAO</name>
<reference evidence="5 6" key="1">
    <citation type="submission" date="2016-10" db="EMBL/GenBank/DDBJ databases">
        <authorList>
            <person name="de Groot N.N."/>
        </authorList>
    </citation>
    <scope>NUCLEOTIDE SEQUENCE [LARGE SCALE GENOMIC DNA]</scope>
    <source>
        <strain evidence="5 6">DSM 24015</strain>
    </source>
</reference>
<dbReference type="AlphaFoldDB" id="A0A1G7DS93"/>
<dbReference type="InterPro" id="IPR016039">
    <property type="entry name" value="Thiolase-like"/>
</dbReference>
<feature type="domain" description="Beta-ketoacyl-[acyl-carrier-protein] synthase III C-terminal" evidence="3">
    <location>
        <begin position="278"/>
        <end position="377"/>
    </location>
</feature>
<keyword evidence="1" id="KW-0808">Transferase</keyword>
<evidence type="ECO:0000256" key="2">
    <source>
        <dbReference type="ARBA" id="ARBA00023315"/>
    </source>
</evidence>
<dbReference type="SUPFAM" id="SSF53901">
    <property type="entry name" value="Thiolase-like"/>
    <property type="match status" value="1"/>
</dbReference>
<evidence type="ECO:0000313" key="6">
    <source>
        <dbReference type="Proteomes" id="UP000198517"/>
    </source>
</evidence>
<dbReference type="CDD" id="cd00830">
    <property type="entry name" value="KAS_III"/>
    <property type="match status" value="1"/>
</dbReference>
<evidence type="ECO:0000256" key="1">
    <source>
        <dbReference type="ARBA" id="ARBA00022679"/>
    </source>
</evidence>
<proteinExistence type="predicted"/>
<keyword evidence="2" id="KW-0012">Acyltransferase</keyword>
<dbReference type="Pfam" id="PF08545">
    <property type="entry name" value="ACP_syn_III"/>
    <property type="match status" value="1"/>
</dbReference>
<dbReference type="PANTHER" id="PTHR34069">
    <property type="entry name" value="3-OXOACYL-[ACYL-CARRIER-PROTEIN] SYNTHASE 3"/>
    <property type="match status" value="1"/>
</dbReference>
<dbReference type="EMBL" id="FNAS01000012">
    <property type="protein sequence ID" value="SDE53745.1"/>
    <property type="molecule type" value="Genomic_DNA"/>
</dbReference>
<gene>
    <name evidence="5" type="ORF">SAMN05421544_11213</name>
</gene>
<keyword evidence="6" id="KW-1185">Reference proteome</keyword>
<dbReference type="GO" id="GO:0044550">
    <property type="term" value="P:secondary metabolite biosynthetic process"/>
    <property type="evidence" value="ECO:0007669"/>
    <property type="project" value="TreeGrafter"/>
</dbReference>
<dbReference type="Pfam" id="PF08541">
    <property type="entry name" value="ACP_syn_III_C"/>
    <property type="match status" value="1"/>
</dbReference>
<sequence>MKVEMILYINIKMIKFAHQFRMNMPNTVIIGTGSYVPQRVIDASSFMDAVFYDDNHQRIDKPNDEIVNKFIEITEIKKRRYAEDFESNSDLGAKASEAAISDAGIDREKIDYIIYATNFGEVTSNGIPSFMPNTAARLKNKLGIKNLNCITYDMIFGCPGWVEGMSLADTLIKACKAKTILVVGGEVLSRTVDPYDRDRMIFADGAGAVVVTASEDSDNGIISESTICFNGEELSYLETGPSLNLNHCVERQFVRMRGRKIYEFALKYVPNAIKNTIDKAGLTISDISKILIHQANAKMDHAIINRLHRLYGIKSYDQNISPMTVQEFGNSSVATIPTMFDLIKRGKMEGHSFKKGDNIVFASVGAGMNINAIVYRY</sequence>
<dbReference type="Proteomes" id="UP000198517">
    <property type="component" value="Unassembled WGS sequence"/>
</dbReference>
<dbReference type="GO" id="GO:0004315">
    <property type="term" value="F:3-oxoacyl-[acyl-carrier-protein] synthase activity"/>
    <property type="evidence" value="ECO:0007669"/>
    <property type="project" value="InterPro"/>
</dbReference>
<dbReference type="STRING" id="1071918.SAMN05421544_11213"/>
<dbReference type="InterPro" id="IPR013747">
    <property type="entry name" value="ACP_syn_III_C"/>
</dbReference>
<accession>A0A1G7DS93</accession>
<evidence type="ECO:0000313" key="5">
    <source>
        <dbReference type="EMBL" id="SDE53745.1"/>
    </source>
</evidence>
<protein>
    <submittedName>
        <fullName evidence="5">3-oxoacyl-[acyl-carrier-protein] synthase-3</fullName>
    </submittedName>
</protein>
<dbReference type="InterPro" id="IPR013751">
    <property type="entry name" value="ACP_syn_III_N"/>
</dbReference>
<dbReference type="Gene3D" id="3.40.47.10">
    <property type="match status" value="2"/>
</dbReference>
<dbReference type="PANTHER" id="PTHR34069:SF2">
    <property type="entry name" value="BETA-KETOACYL-[ACYL-CARRIER-PROTEIN] SYNTHASE III"/>
    <property type="match status" value="1"/>
</dbReference>
<feature type="domain" description="Beta-ketoacyl-[acyl-carrier-protein] synthase III N-terminal" evidence="4">
    <location>
        <begin position="152"/>
        <end position="224"/>
    </location>
</feature>
<organism evidence="5 6">
    <name type="scientific">Riemerella columbipharyngis</name>
    <dbReference type="NCBI Taxonomy" id="1071918"/>
    <lineage>
        <taxon>Bacteria</taxon>
        <taxon>Pseudomonadati</taxon>
        <taxon>Bacteroidota</taxon>
        <taxon>Flavobacteriia</taxon>
        <taxon>Flavobacteriales</taxon>
        <taxon>Weeksellaceae</taxon>
        <taxon>Riemerella</taxon>
    </lineage>
</organism>
<evidence type="ECO:0000259" key="3">
    <source>
        <dbReference type="Pfam" id="PF08541"/>
    </source>
</evidence>
<evidence type="ECO:0000259" key="4">
    <source>
        <dbReference type="Pfam" id="PF08545"/>
    </source>
</evidence>
<dbReference type="GO" id="GO:0006633">
    <property type="term" value="P:fatty acid biosynthetic process"/>
    <property type="evidence" value="ECO:0007669"/>
    <property type="project" value="InterPro"/>
</dbReference>